<comment type="caution">
    <text evidence="1">The sequence shown here is derived from an EMBL/GenBank/DDBJ whole genome shotgun (WGS) entry which is preliminary data.</text>
</comment>
<dbReference type="Proteomes" id="UP000620124">
    <property type="component" value="Unassembled WGS sequence"/>
</dbReference>
<name>A0A8H6X5H8_9AGAR</name>
<protein>
    <submittedName>
        <fullName evidence="1">F-box domain-containing protein</fullName>
    </submittedName>
</protein>
<organism evidence="1 2">
    <name type="scientific">Mycena venus</name>
    <dbReference type="NCBI Taxonomy" id="2733690"/>
    <lineage>
        <taxon>Eukaryota</taxon>
        <taxon>Fungi</taxon>
        <taxon>Dikarya</taxon>
        <taxon>Basidiomycota</taxon>
        <taxon>Agaricomycotina</taxon>
        <taxon>Agaricomycetes</taxon>
        <taxon>Agaricomycetidae</taxon>
        <taxon>Agaricales</taxon>
        <taxon>Marasmiineae</taxon>
        <taxon>Mycenaceae</taxon>
        <taxon>Mycena</taxon>
    </lineage>
</organism>
<dbReference type="Gene3D" id="1.20.1280.50">
    <property type="match status" value="1"/>
</dbReference>
<dbReference type="EMBL" id="JACAZI010000026">
    <property type="protein sequence ID" value="KAF7334505.1"/>
    <property type="molecule type" value="Genomic_DNA"/>
</dbReference>
<evidence type="ECO:0000313" key="2">
    <source>
        <dbReference type="Proteomes" id="UP000620124"/>
    </source>
</evidence>
<accession>A0A8H6X5H8</accession>
<proteinExistence type="predicted"/>
<sequence length="369" mass="41876">MLDALEADRTRVAEIDTQILCFERCIAALRIQKALAQERLDLYRYPVSTLPNEIVSEIFTHFLPPYPTFPPLTGIFSPTILTHICRKWREIAIATPMLWRAVEMISDRRGMPTERQAHISDVWLGRSRCSPISIRISEFDDTDPHFSEILETVVPHRARLELLELHSLMPSHLSAIEGPMPLLEDLQLTLDDFDPRVKITFPEVPMLRMAYLNDHAALTLTLPWAQLTRLTLWCVNPSECLPILRQTSILVSCVLDVAAGEGDDGPWPDIRLPYLKSLVLWDTMEILPVGFLEIFVVPALCSLEIGERYLEPNPIDCLTTFISKCGCKLKQVLITNDQLVSETTYREALASVPEVSFGGRYRAKIAAKE</sequence>
<reference evidence="1" key="1">
    <citation type="submission" date="2020-05" db="EMBL/GenBank/DDBJ databases">
        <title>Mycena genomes resolve the evolution of fungal bioluminescence.</title>
        <authorList>
            <person name="Tsai I.J."/>
        </authorList>
    </citation>
    <scope>NUCLEOTIDE SEQUENCE</scope>
    <source>
        <strain evidence="1">CCC161011</strain>
    </source>
</reference>
<gene>
    <name evidence="1" type="ORF">MVEN_02280000</name>
</gene>
<evidence type="ECO:0000313" key="1">
    <source>
        <dbReference type="EMBL" id="KAF7334505.1"/>
    </source>
</evidence>
<keyword evidence="2" id="KW-1185">Reference proteome</keyword>
<dbReference type="AlphaFoldDB" id="A0A8H6X5H8"/>
<dbReference type="OrthoDB" id="2269034at2759"/>